<dbReference type="EMBL" id="CM042042">
    <property type="protein sequence ID" value="KAI3704400.1"/>
    <property type="molecule type" value="Genomic_DNA"/>
</dbReference>
<gene>
    <name evidence="1" type="ORF">L1987_74619</name>
</gene>
<evidence type="ECO:0000313" key="2">
    <source>
        <dbReference type="Proteomes" id="UP001056120"/>
    </source>
</evidence>
<reference evidence="2" key="1">
    <citation type="journal article" date="2022" name="Mol. Ecol. Resour.">
        <title>The genomes of chicory, endive, great burdock and yacon provide insights into Asteraceae palaeo-polyploidization history and plant inulin production.</title>
        <authorList>
            <person name="Fan W."/>
            <person name="Wang S."/>
            <person name="Wang H."/>
            <person name="Wang A."/>
            <person name="Jiang F."/>
            <person name="Liu H."/>
            <person name="Zhao H."/>
            <person name="Xu D."/>
            <person name="Zhang Y."/>
        </authorList>
    </citation>
    <scope>NUCLEOTIDE SEQUENCE [LARGE SCALE GENOMIC DNA]</scope>
    <source>
        <strain evidence="2">cv. Yunnan</strain>
    </source>
</reference>
<organism evidence="1 2">
    <name type="scientific">Smallanthus sonchifolius</name>
    <dbReference type="NCBI Taxonomy" id="185202"/>
    <lineage>
        <taxon>Eukaryota</taxon>
        <taxon>Viridiplantae</taxon>
        <taxon>Streptophyta</taxon>
        <taxon>Embryophyta</taxon>
        <taxon>Tracheophyta</taxon>
        <taxon>Spermatophyta</taxon>
        <taxon>Magnoliopsida</taxon>
        <taxon>eudicotyledons</taxon>
        <taxon>Gunneridae</taxon>
        <taxon>Pentapetalae</taxon>
        <taxon>asterids</taxon>
        <taxon>campanulids</taxon>
        <taxon>Asterales</taxon>
        <taxon>Asteraceae</taxon>
        <taxon>Asteroideae</taxon>
        <taxon>Heliantheae alliance</taxon>
        <taxon>Millerieae</taxon>
        <taxon>Smallanthus</taxon>
    </lineage>
</organism>
<sequence length="110" mass="12555">MSSKHSQPGDLWISIQGKVYDVSDWMKTQPGGDLPLLNLAGQDVTDAYIALHPPTAWQHLDKFFNRSWCFDLHVLHCNVVYCVFMVFCVPKEFVGQLNLVKSFIVDKDVN</sequence>
<accession>A0ACB9A478</accession>
<evidence type="ECO:0000313" key="1">
    <source>
        <dbReference type="EMBL" id="KAI3704400.1"/>
    </source>
</evidence>
<keyword evidence="2" id="KW-1185">Reference proteome</keyword>
<name>A0ACB9A478_9ASTR</name>
<proteinExistence type="predicted"/>
<dbReference type="Proteomes" id="UP001056120">
    <property type="component" value="Linkage Group LG25"/>
</dbReference>
<protein>
    <submittedName>
        <fullName evidence="1">Uncharacterized protein</fullName>
    </submittedName>
</protein>
<comment type="caution">
    <text evidence="1">The sequence shown here is derived from an EMBL/GenBank/DDBJ whole genome shotgun (WGS) entry which is preliminary data.</text>
</comment>
<reference evidence="1 2" key="2">
    <citation type="journal article" date="2022" name="Mol. Ecol. Resour.">
        <title>The genomes of chicory, endive, great burdock and yacon provide insights into Asteraceae paleo-polyploidization history and plant inulin production.</title>
        <authorList>
            <person name="Fan W."/>
            <person name="Wang S."/>
            <person name="Wang H."/>
            <person name="Wang A."/>
            <person name="Jiang F."/>
            <person name="Liu H."/>
            <person name="Zhao H."/>
            <person name="Xu D."/>
            <person name="Zhang Y."/>
        </authorList>
    </citation>
    <scope>NUCLEOTIDE SEQUENCE [LARGE SCALE GENOMIC DNA]</scope>
    <source>
        <strain evidence="2">cv. Yunnan</strain>
        <tissue evidence="1">Leaves</tissue>
    </source>
</reference>